<sequence length="265" mass="28912">MMTRRRMLALGAAGLGALAVGDGGQETTTITRPLARGRAVIKPGKAAPRLPRPGVMPPRLAPLPARKNAIHQVHDLFPTAPPNTIALTIDDGPQPEWTPKMLDLLAEYDVKATFSLIGIQVKLFPKLAERIVQAGHQLCNHTMTHPLDIASLSRKRVDREITEAHDRIGYATGVAPKFFRSPGGAWSHAVFHSAARHGMVPIDWDIDPRDWSLPGTRHIKRAMLKAKGGDILLCHDGGGDRSETIKALHKVIPELKKRGLTFVAL</sequence>
<accession>A0A543CS96</accession>
<feature type="domain" description="NodB homology" evidence="1">
    <location>
        <begin position="83"/>
        <end position="263"/>
    </location>
</feature>
<dbReference type="Proteomes" id="UP000316096">
    <property type="component" value="Unassembled WGS sequence"/>
</dbReference>
<evidence type="ECO:0000313" key="2">
    <source>
        <dbReference type="EMBL" id="TQL99908.1"/>
    </source>
</evidence>
<dbReference type="Gene3D" id="3.20.20.370">
    <property type="entry name" value="Glycoside hydrolase/deacetylase"/>
    <property type="match status" value="1"/>
</dbReference>
<dbReference type="AlphaFoldDB" id="A0A543CS96"/>
<dbReference type="InterPro" id="IPR006311">
    <property type="entry name" value="TAT_signal"/>
</dbReference>
<dbReference type="Pfam" id="PF01522">
    <property type="entry name" value="Polysacc_deac_1"/>
    <property type="match status" value="1"/>
</dbReference>
<evidence type="ECO:0000259" key="1">
    <source>
        <dbReference type="PROSITE" id="PS51677"/>
    </source>
</evidence>
<dbReference type="CDD" id="cd10917">
    <property type="entry name" value="CE4_NodB_like_6s_7s"/>
    <property type="match status" value="1"/>
</dbReference>
<dbReference type="PROSITE" id="PS51318">
    <property type="entry name" value="TAT"/>
    <property type="match status" value="1"/>
</dbReference>
<name>A0A543CS96_9ACTN</name>
<keyword evidence="3" id="KW-1185">Reference proteome</keyword>
<reference evidence="2 3" key="1">
    <citation type="submission" date="2019-06" db="EMBL/GenBank/DDBJ databases">
        <title>Sequencing the genomes of 1000 actinobacteria strains.</title>
        <authorList>
            <person name="Klenk H.-P."/>
        </authorList>
    </citation>
    <scope>NUCLEOTIDE SEQUENCE [LARGE SCALE GENOMIC DNA]</scope>
    <source>
        <strain evidence="2 3">DSM 102200</strain>
    </source>
</reference>
<comment type="caution">
    <text evidence="2">The sequence shown here is derived from an EMBL/GenBank/DDBJ whole genome shotgun (WGS) entry which is preliminary data.</text>
</comment>
<dbReference type="InterPro" id="IPR002509">
    <property type="entry name" value="NODB_dom"/>
</dbReference>
<protein>
    <submittedName>
        <fullName evidence="2">Peptidoglycan/xylan/chitin deacetylase (PgdA/CDA1 family)</fullName>
    </submittedName>
</protein>
<proteinExistence type="predicted"/>
<gene>
    <name evidence="2" type="ORF">FB559_5609</name>
</gene>
<dbReference type="GO" id="GO:0005975">
    <property type="term" value="P:carbohydrate metabolic process"/>
    <property type="evidence" value="ECO:0007669"/>
    <property type="project" value="InterPro"/>
</dbReference>
<evidence type="ECO:0000313" key="3">
    <source>
        <dbReference type="Proteomes" id="UP000316096"/>
    </source>
</evidence>
<dbReference type="OrthoDB" id="3521160at2"/>
<organism evidence="2 3">
    <name type="scientific">Actinoallomurus bryophytorum</name>
    <dbReference type="NCBI Taxonomy" id="1490222"/>
    <lineage>
        <taxon>Bacteria</taxon>
        <taxon>Bacillati</taxon>
        <taxon>Actinomycetota</taxon>
        <taxon>Actinomycetes</taxon>
        <taxon>Streptosporangiales</taxon>
        <taxon>Thermomonosporaceae</taxon>
        <taxon>Actinoallomurus</taxon>
    </lineage>
</organism>
<dbReference type="PANTHER" id="PTHR10587">
    <property type="entry name" value="GLYCOSYL TRANSFERASE-RELATED"/>
    <property type="match status" value="1"/>
</dbReference>
<dbReference type="GO" id="GO:0016810">
    <property type="term" value="F:hydrolase activity, acting on carbon-nitrogen (but not peptide) bonds"/>
    <property type="evidence" value="ECO:0007669"/>
    <property type="project" value="InterPro"/>
</dbReference>
<dbReference type="PROSITE" id="PS51677">
    <property type="entry name" value="NODB"/>
    <property type="match status" value="1"/>
</dbReference>
<dbReference type="EMBL" id="VFOZ01000001">
    <property type="protein sequence ID" value="TQL99908.1"/>
    <property type="molecule type" value="Genomic_DNA"/>
</dbReference>
<dbReference type="InterPro" id="IPR050248">
    <property type="entry name" value="Polysacc_deacetylase_ArnD"/>
</dbReference>
<dbReference type="InterPro" id="IPR011330">
    <property type="entry name" value="Glyco_hydro/deAcase_b/a-brl"/>
</dbReference>
<dbReference type="SUPFAM" id="SSF88713">
    <property type="entry name" value="Glycoside hydrolase/deacetylase"/>
    <property type="match status" value="1"/>
</dbReference>